<sequence>MENQVDNKFTWVIKNFSNLQSHVFSSDQFVIGGCNWRILAYPKGFNKNGFFSLFLEVADYKSLPSGWRRQARYLLTIVNQNSDTNSKRNESNKCFDNKTPGWGMSAMLPLNKLHEKDGGFLVNNELKIVAEVEVFEVIGKLDVFEETEVVNQPLKKIKLDVDCVDPSIVLHKEHSLVMESIDVNGFQVLPSQVDFVRRIFAKHPNIALEVRPKNQHLRKACMNFMLSLIETLCQSLQDLSNEDLVEADFALTYLKDAGFKLDWLEKKLVQVKQMKKEEQISETRLQEVEKELEEFKQKCFDMEALLENEKAKLFAARGASLTLDDVV</sequence>
<protein>
    <recommendedName>
        <fullName evidence="3">MATH domain-containing protein</fullName>
    </recommendedName>
</protein>
<dbReference type="PROSITE" id="PS50144">
    <property type="entry name" value="MATH"/>
    <property type="match status" value="1"/>
</dbReference>
<feature type="domain" description="MATH" evidence="3">
    <location>
        <begin position="6"/>
        <end position="132"/>
    </location>
</feature>
<dbReference type="EMBL" id="CM002873">
    <property type="protein sequence ID" value="KFK35047.1"/>
    <property type="molecule type" value="Genomic_DNA"/>
</dbReference>
<dbReference type="OrthoDB" id="289038at2759"/>
<evidence type="ECO:0000256" key="2">
    <source>
        <dbReference type="SAM" id="Coils"/>
    </source>
</evidence>
<dbReference type="SMART" id="SM00061">
    <property type="entry name" value="MATH"/>
    <property type="match status" value="1"/>
</dbReference>
<evidence type="ECO:0000259" key="3">
    <source>
        <dbReference type="PROSITE" id="PS50144"/>
    </source>
</evidence>
<name>A0A087GYU5_ARAAL</name>
<gene>
    <name evidence="4" type="ordered locus">AALP_Aa5g227600</name>
</gene>
<keyword evidence="5" id="KW-1185">Reference proteome</keyword>
<accession>A0A087GYU5</accession>
<evidence type="ECO:0000313" key="5">
    <source>
        <dbReference type="Proteomes" id="UP000029120"/>
    </source>
</evidence>
<feature type="coiled-coil region" evidence="2">
    <location>
        <begin position="271"/>
        <end position="312"/>
    </location>
</feature>
<dbReference type="Gene3D" id="2.60.210.10">
    <property type="entry name" value="Apoptosis, Tumor Necrosis Factor Receptor Associated Protein 2, Chain A"/>
    <property type="match status" value="1"/>
</dbReference>
<proteinExistence type="predicted"/>
<dbReference type="InterPro" id="IPR008974">
    <property type="entry name" value="TRAF-like"/>
</dbReference>
<reference evidence="5" key="1">
    <citation type="journal article" date="2015" name="Nat. Plants">
        <title>Genome expansion of Arabis alpina linked with retrotransposition and reduced symmetric DNA methylation.</title>
        <authorList>
            <person name="Willing E.M."/>
            <person name="Rawat V."/>
            <person name="Mandakova T."/>
            <person name="Maumus F."/>
            <person name="James G.V."/>
            <person name="Nordstroem K.J."/>
            <person name="Becker C."/>
            <person name="Warthmann N."/>
            <person name="Chica C."/>
            <person name="Szarzynska B."/>
            <person name="Zytnicki M."/>
            <person name="Albani M.C."/>
            <person name="Kiefer C."/>
            <person name="Bergonzi S."/>
            <person name="Castaings L."/>
            <person name="Mateos J.L."/>
            <person name="Berns M.C."/>
            <person name="Bujdoso N."/>
            <person name="Piofczyk T."/>
            <person name="de Lorenzo L."/>
            <person name="Barrero-Sicilia C."/>
            <person name="Mateos I."/>
            <person name="Piednoel M."/>
            <person name="Hagmann J."/>
            <person name="Chen-Min-Tao R."/>
            <person name="Iglesias-Fernandez R."/>
            <person name="Schuster S.C."/>
            <person name="Alonso-Blanco C."/>
            <person name="Roudier F."/>
            <person name="Carbonero P."/>
            <person name="Paz-Ares J."/>
            <person name="Davis S.J."/>
            <person name="Pecinka A."/>
            <person name="Quesneville H."/>
            <person name="Colot V."/>
            <person name="Lysak M.A."/>
            <person name="Weigel D."/>
            <person name="Coupland G."/>
            <person name="Schneeberger K."/>
        </authorList>
    </citation>
    <scope>NUCLEOTIDE SEQUENCE [LARGE SCALE GENOMIC DNA]</scope>
    <source>
        <strain evidence="5">cv. Pajares</strain>
    </source>
</reference>
<dbReference type="Pfam" id="PF22486">
    <property type="entry name" value="MATH_2"/>
    <property type="match status" value="1"/>
</dbReference>
<keyword evidence="1 2" id="KW-0175">Coiled coil</keyword>
<dbReference type="Gramene" id="KFK35047">
    <property type="protein sequence ID" value="KFK35047"/>
    <property type="gene ID" value="AALP_AA5G227600"/>
</dbReference>
<dbReference type="SUPFAM" id="SSF49599">
    <property type="entry name" value="TRAF domain-like"/>
    <property type="match status" value="1"/>
</dbReference>
<dbReference type="PANTHER" id="PTHR46236">
    <property type="entry name" value="TRAF-LIKE SUPERFAMILY PROTEIN"/>
    <property type="match status" value="1"/>
</dbReference>
<dbReference type="Proteomes" id="UP000029120">
    <property type="component" value="Chromosome 5"/>
</dbReference>
<dbReference type="CDD" id="cd00121">
    <property type="entry name" value="MATH"/>
    <property type="match status" value="1"/>
</dbReference>
<dbReference type="AlphaFoldDB" id="A0A087GYU5"/>
<dbReference type="OMA" id="KICENSI"/>
<evidence type="ECO:0000256" key="1">
    <source>
        <dbReference type="ARBA" id="ARBA00023054"/>
    </source>
</evidence>
<dbReference type="PANTHER" id="PTHR46236:SF11">
    <property type="entry name" value="TRAF-LIKE SUPERFAMILY PROTEIN"/>
    <property type="match status" value="1"/>
</dbReference>
<evidence type="ECO:0000313" key="4">
    <source>
        <dbReference type="EMBL" id="KFK35047.1"/>
    </source>
</evidence>
<dbReference type="InterPro" id="IPR002083">
    <property type="entry name" value="MATH/TRAF_dom"/>
</dbReference>
<dbReference type="eggNOG" id="KOG1987">
    <property type="taxonomic scope" value="Eukaryota"/>
</dbReference>
<organism evidence="4 5">
    <name type="scientific">Arabis alpina</name>
    <name type="common">Alpine rock-cress</name>
    <dbReference type="NCBI Taxonomy" id="50452"/>
    <lineage>
        <taxon>Eukaryota</taxon>
        <taxon>Viridiplantae</taxon>
        <taxon>Streptophyta</taxon>
        <taxon>Embryophyta</taxon>
        <taxon>Tracheophyta</taxon>
        <taxon>Spermatophyta</taxon>
        <taxon>Magnoliopsida</taxon>
        <taxon>eudicotyledons</taxon>
        <taxon>Gunneridae</taxon>
        <taxon>Pentapetalae</taxon>
        <taxon>rosids</taxon>
        <taxon>malvids</taxon>
        <taxon>Brassicales</taxon>
        <taxon>Brassicaceae</taxon>
        <taxon>Arabideae</taxon>
        <taxon>Arabis</taxon>
    </lineage>
</organism>
<dbReference type="InterPro" id="IPR050804">
    <property type="entry name" value="MCC"/>
</dbReference>